<sequence>MTVLSQPSREQLDLSRVLEALSNPIRQRVVATLAANPDHAYNCGELLADLPKSTATHHWRILREGGVIGVRLDGRNRRPCLRRDDLDARFPGLLDAILGAVATSAPSHAGVIA</sequence>
<gene>
    <name evidence="2" type="ORF">DFJ67_6792</name>
</gene>
<dbReference type="AlphaFoldDB" id="A0A3D9ZVU8"/>
<dbReference type="Gene3D" id="1.10.10.10">
    <property type="entry name" value="Winged helix-like DNA-binding domain superfamily/Winged helix DNA-binding domain"/>
    <property type="match status" value="1"/>
</dbReference>
<organism evidence="2 3">
    <name type="scientific">Asanoa ferruginea</name>
    <dbReference type="NCBI Taxonomy" id="53367"/>
    <lineage>
        <taxon>Bacteria</taxon>
        <taxon>Bacillati</taxon>
        <taxon>Actinomycetota</taxon>
        <taxon>Actinomycetes</taxon>
        <taxon>Micromonosporales</taxon>
        <taxon>Micromonosporaceae</taxon>
        <taxon>Asanoa</taxon>
    </lineage>
</organism>
<proteinExistence type="predicted"/>
<name>A0A3D9ZVU8_9ACTN</name>
<dbReference type="EMBL" id="QUMQ01000001">
    <property type="protein sequence ID" value="REG00735.1"/>
    <property type="molecule type" value="Genomic_DNA"/>
</dbReference>
<dbReference type="PROSITE" id="PS50987">
    <property type="entry name" value="HTH_ARSR_2"/>
    <property type="match status" value="1"/>
</dbReference>
<feature type="domain" description="HTH arsR-type" evidence="1">
    <location>
        <begin position="6"/>
        <end position="101"/>
    </location>
</feature>
<dbReference type="InterPro" id="IPR001845">
    <property type="entry name" value="HTH_ArsR_DNA-bd_dom"/>
</dbReference>
<evidence type="ECO:0000313" key="2">
    <source>
        <dbReference type="EMBL" id="REG00735.1"/>
    </source>
</evidence>
<keyword evidence="3" id="KW-1185">Reference proteome</keyword>
<dbReference type="Pfam" id="PF12840">
    <property type="entry name" value="HTH_20"/>
    <property type="match status" value="1"/>
</dbReference>
<dbReference type="OrthoDB" id="4471357at2"/>
<dbReference type="SUPFAM" id="SSF46785">
    <property type="entry name" value="Winged helix' DNA-binding domain"/>
    <property type="match status" value="1"/>
</dbReference>
<dbReference type="GO" id="GO:0003700">
    <property type="term" value="F:DNA-binding transcription factor activity"/>
    <property type="evidence" value="ECO:0007669"/>
    <property type="project" value="InterPro"/>
</dbReference>
<accession>A0A3D9ZVU8</accession>
<evidence type="ECO:0000313" key="3">
    <source>
        <dbReference type="Proteomes" id="UP000256913"/>
    </source>
</evidence>
<dbReference type="InterPro" id="IPR036390">
    <property type="entry name" value="WH_DNA-bd_sf"/>
</dbReference>
<evidence type="ECO:0000259" key="1">
    <source>
        <dbReference type="PROSITE" id="PS50987"/>
    </source>
</evidence>
<protein>
    <submittedName>
        <fullName evidence="2">ArsR family transcriptional regulator</fullName>
    </submittedName>
</protein>
<dbReference type="CDD" id="cd00090">
    <property type="entry name" value="HTH_ARSR"/>
    <property type="match status" value="1"/>
</dbReference>
<dbReference type="InterPro" id="IPR011991">
    <property type="entry name" value="ArsR-like_HTH"/>
</dbReference>
<dbReference type="RefSeq" id="WP_116072465.1">
    <property type="nucleotide sequence ID" value="NZ_BONB01000009.1"/>
</dbReference>
<dbReference type="SMART" id="SM00418">
    <property type="entry name" value="HTH_ARSR"/>
    <property type="match status" value="1"/>
</dbReference>
<dbReference type="InterPro" id="IPR036388">
    <property type="entry name" value="WH-like_DNA-bd_sf"/>
</dbReference>
<dbReference type="Proteomes" id="UP000256913">
    <property type="component" value="Unassembled WGS sequence"/>
</dbReference>
<reference evidence="2 3" key="1">
    <citation type="submission" date="2018-08" db="EMBL/GenBank/DDBJ databases">
        <title>Sequencing the genomes of 1000 actinobacteria strains.</title>
        <authorList>
            <person name="Klenk H.-P."/>
        </authorList>
    </citation>
    <scope>NUCLEOTIDE SEQUENCE [LARGE SCALE GENOMIC DNA]</scope>
    <source>
        <strain evidence="2 3">DSM 44099</strain>
    </source>
</reference>
<comment type="caution">
    <text evidence="2">The sequence shown here is derived from an EMBL/GenBank/DDBJ whole genome shotgun (WGS) entry which is preliminary data.</text>
</comment>